<name>A0ABM7XE76_9BACT</name>
<proteinExistence type="predicted"/>
<dbReference type="Proteomes" id="UP001162734">
    <property type="component" value="Chromosome"/>
</dbReference>
<keyword evidence="3" id="KW-1015">Disulfide bond</keyword>
<evidence type="ECO:0000313" key="7">
    <source>
        <dbReference type="Proteomes" id="UP001162734"/>
    </source>
</evidence>
<dbReference type="InterPro" id="IPR000397">
    <property type="entry name" value="Heat_shock_Hsp33"/>
</dbReference>
<evidence type="ECO:0000256" key="3">
    <source>
        <dbReference type="ARBA" id="ARBA00023157"/>
    </source>
</evidence>
<keyword evidence="5" id="KW-0676">Redox-active center</keyword>
<dbReference type="InterPro" id="IPR016154">
    <property type="entry name" value="Heat_shock_Hsp33_C"/>
</dbReference>
<sequence>MSDRLVRGLFQDRGLRAVFVRVTETARIARMLHGLYPTSARLFAEALAAGLLTAALQKDGSRVNLQLACDGPLRGLLVDAGQDGSVRGYVRSPQVDFPASAPEAGDRAALGGEGYLSVLRDQGNGQYHRSQIELEALTLAGDLRRFYEKSEQVESALDVRVIPAEGQPIGDAAGVLVQKLPGGDQAALEQVRARIAEGAFLGAVKAGATAQEAIAAVAGPGFELLGDLEVAYRCSCGPDRARVAVSALGRDGILDVLANEKQAVITCEFCRQTYVVAEPELRDILGRLSQDA</sequence>
<dbReference type="PANTHER" id="PTHR30111">
    <property type="entry name" value="33 KDA CHAPERONIN"/>
    <property type="match status" value="1"/>
</dbReference>
<dbReference type="PIRSF" id="PIRSF005261">
    <property type="entry name" value="Heat_shock_Hsp33"/>
    <property type="match status" value="1"/>
</dbReference>
<organism evidence="6 7">
    <name type="scientific">Anaeromyxobacter paludicola</name>
    <dbReference type="NCBI Taxonomy" id="2918171"/>
    <lineage>
        <taxon>Bacteria</taxon>
        <taxon>Pseudomonadati</taxon>
        <taxon>Myxococcota</taxon>
        <taxon>Myxococcia</taxon>
        <taxon>Myxococcales</taxon>
        <taxon>Cystobacterineae</taxon>
        <taxon>Anaeromyxobacteraceae</taxon>
        <taxon>Anaeromyxobacter</taxon>
    </lineage>
</organism>
<keyword evidence="4" id="KW-0143">Chaperone</keyword>
<evidence type="ECO:0000256" key="5">
    <source>
        <dbReference type="ARBA" id="ARBA00023284"/>
    </source>
</evidence>
<keyword evidence="1" id="KW-0963">Cytoplasm</keyword>
<evidence type="ECO:0000256" key="4">
    <source>
        <dbReference type="ARBA" id="ARBA00023186"/>
    </source>
</evidence>
<dbReference type="InterPro" id="IPR016153">
    <property type="entry name" value="Heat_shock_Hsp33_N"/>
</dbReference>
<dbReference type="Pfam" id="PF01430">
    <property type="entry name" value="HSP33"/>
    <property type="match status" value="1"/>
</dbReference>
<dbReference type="SUPFAM" id="SSF64397">
    <property type="entry name" value="Hsp33 domain"/>
    <property type="match status" value="1"/>
</dbReference>
<reference evidence="7" key="1">
    <citation type="journal article" date="2022" name="Int. J. Syst. Evol. Microbiol.">
        <title>Anaeromyxobacter oryzae sp. nov., Anaeromyxobacter diazotrophicus sp. nov. and Anaeromyxobacter paludicola sp. nov., isolated from paddy soils.</title>
        <authorList>
            <person name="Itoh H."/>
            <person name="Xu Z."/>
            <person name="Mise K."/>
            <person name="Masuda Y."/>
            <person name="Ushijima N."/>
            <person name="Hayakawa C."/>
            <person name="Shiratori Y."/>
            <person name="Senoo K."/>
        </authorList>
    </citation>
    <scope>NUCLEOTIDE SEQUENCE [LARGE SCALE GENOMIC DNA]</scope>
    <source>
        <strain evidence="7">Red630</strain>
    </source>
</reference>
<gene>
    <name evidence="6" type="primary">hslO</name>
    <name evidence="6" type="ORF">AMPC_32810</name>
</gene>
<evidence type="ECO:0000313" key="6">
    <source>
        <dbReference type="EMBL" id="BDG10168.1"/>
    </source>
</evidence>
<dbReference type="Gene3D" id="3.90.1280.10">
    <property type="entry name" value="HSP33 redox switch-like"/>
    <property type="match status" value="1"/>
</dbReference>
<keyword evidence="2" id="KW-0862">Zinc</keyword>
<dbReference type="RefSeq" id="WP_248342561.1">
    <property type="nucleotide sequence ID" value="NZ_AP025592.1"/>
</dbReference>
<dbReference type="PANTHER" id="PTHR30111:SF1">
    <property type="entry name" value="33 KDA CHAPERONIN"/>
    <property type="match status" value="1"/>
</dbReference>
<accession>A0ABM7XE76</accession>
<dbReference type="EMBL" id="AP025592">
    <property type="protein sequence ID" value="BDG10168.1"/>
    <property type="molecule type" value="Genomic_DNA"/>
</dbReference>
<dbReference type="Gene3D" id="3.55.30.10">
    <property type="entry name" value="Hsp33 domain"/>
    <property type="match status" value="1"/>
</dbReference>
<protein>
    <submittedName>
        <fullName evidence="6">33 kDa chaperonin</fullName>
    </submittedName>
</protein>
<evidence type="ECO:0000256" key="2">
    <source>
        <dbReference type="ARBA" id="ARBA00022833"/>
    </source>
</evidence>
<dbReference type="SUPFAM" id="SSF118352">
    <property type="entry name" value="HSP33 redox switch-like"/>
    <property type="match status" value="1"/>
</dbReference>
<keyword evidence="7" id="KW-1185">Reference proteome</keyword>
<evidence type="ECO:0000256" key="1">
    <source>
        <dbReference type="ARBA" id="ARBA00022490"/>
    </source>
</evidence>